<feature type="signal peptide" evidence="3">
    <location>
        <begin position="1"/>
        <end position="17"/>
    </location>
</feature>
<evidence type="ECO:0000256" key="2">
    <source>
        <dbReference type="ARBA" id="ARBA00022729"/>
    </source>
</evidence>
<dbReference type="SMR" id="A0A8T3BBQ1"/>
<dbReference type="InterPro" id="IPR045051">
    <property type="entry name" value="SBT"/>
</dbReference>
<name>A0A8T3BBQ1_DENNO</name>
<dbReference type="InterPro" id="IPR036852">
    <property type="entry name" value="Peptidase_S8/S53_dom_sf"/>
</dbReference>
<dbReference type="OrthoDB" id="2014869at2759"/>
<keyword evidence="2 3" id="KW-0732">Signal</keyword>
<dbReference type="Gene3D" id="3.40.50.200">
    <property type="entry name" value="Peptidase S8/S53 domain"/>
    <property type="match status" value="1"/>
</dbReference>
<proteinExistence type="inferred from homology"/>
<evidence type="ECO:0000256" key="1">
    <source>
        <dbReference type="ARBA" id="ARBA00011073"/>
    </source>
</evidence>
<dbReference type="EMBL" id="JAGYWB010000009">
    <property type="protein sequence ID" value="KAI0509833.1"/>
    <property type="molecule type" value="Genomic_DNA"/>
</dbReference>
<feature type="chain" id="PRO_5035748754" evidence="3">
    <location>
        <begin position="18"/>
        <end position="76"/>
    </location>
</feature>
<evidence type="ECO:0000256" key="3">
    <source>
        <dbReference type="SAM" id="SignalP"/>
    </source>
</evidence>
<dbReference type="GO" id="GO:0004252">
    <property type="term" value="F:serine-type endopeptidase activity"/>
    <property type="evidence" value="ECO:0007669"/>
    <property type="project" value="InterPro"/>
</dbReference>
<comment type="similarity">
    <text evidence="1">Belongs to the peptidase S8 family.</text>
</comment>
<protein>
    <submittedName>
        <fullName evidence="4">Uncharacterized protein</fullName>
    </submittedName>
</protein>
<dbReference type="SUPFAM" id="SSF52743">
    <property type="entry name" value="Subtilisin-like"/>
    <property type="match status" value="1"/>
</dbReference>
<comment type="caution">
    <text evidence="4">The sequence shown here is derived from an EMBL/GenBank/DDBJ whole genome shotgun (WGS) entry which is preliminary data.</text>
</comment>
<dbReference type="AlphaFoldDB" id="A0A8T3BBQ1"/>
<evidence type="ECO:0000313" key="4">
    <source>
        <dbReference type="EMBL" id="KAI0509833.1"/>
    </source>
</evidence>
<dbReference type="GO" id="GO:0006508">
    <property type="term" value="P:proteolysis"/>
    <property type="evidence" value="ECO:0007669"/>
    <property type="project" value="InterPro"/>
</dbReference>
<gene>
    <name evidence="4" type="ORF">KFK09_010430</name>
</gene>
<evidence type="ECO:0000313" key="5">
    <source>
        <dbReference type="Proteomes" id="UP000829196"/>
    </source>
</evidence>
<accession>A0A8T3BBQ1</accession>
<keyword evidence="5" id="KW-1185">Reference proteome</keyword>
<reference evidence="4" key="1">
    <citation type="journal article" date="2022" name="Front. Genet.">
        <title>Chromosome-Scale Assembly of the Dendrobium nobile Genome Provides Insights Into the Molecular Mechanism of the Biosynthesis of the Medicinal Active Ingredient of Dendrobium.</title>
        <authorList>
            <person name="Xu Q."/>
            <person name="Niu S.-C."/>
            <person name="Li K.-L."/>
            <person name="Zheng P.-J."/>
            <person name="Zhang X.-J."/>
            <person name="Jia Y."/>
            <person name="Liu Y."/>
            <person name="Niu Y.-X."/>
            <person name="Yu L.-H."/>
            <person name="Chen D.-F."/>
            <person name="Zhang G.-Q."/>
        </authorList>
    </citation>
    <scope>NUCLEOTIDE SEQUENCE</scope>
    <source>
        <tissue evidence="4">Leaf</tissue>
    </source>
</reference>
<sequence length="76" mass="7916">MSPSAAAALLAASSVVAILPEQVRHLDTTRSPQFLGLKSSDSSGLLAETDFGSDLVIGVINTGIWPERRSFSDSGL</sequence>
<organism evidence="4 5">
    <name type="scientific">Dendrobium nobile</name>
    <name type="common">Orchid</name>
    <dbReference type="NCBI Taxonomy" id="94219"/>
    <lineage>
        <taxon>Eukaryota</taxon>
        <taxon>Viridiplantae</taxon>
        <taxon>Streptophyta</taxon>
        <taxon>Embryophyta</taxon>
        <taxon>Tracheophyta</taxon>
        <taxon>Spermatophyta</taxon>
        <taxon>Magnoliopsida</taxon>
        <taxon>Liliopsida</taxon>
        <taxon>Asparagales</taxon>
        <taxon>Orchidaceae</taxon>
        <taxon>Epidendroideae</taxon>
        <taxon>Malaxideae</taxon>
        <taxon>Dendrobiinae</taxon>
        <taxon>Dendrobium</taxon>
    </lineage>
</organism>
<dbReference type="PANTHER" id="PTHR10795">
    <property type="entry name" value="PROPROTEIN CONVERTASE SUBTILISIN/KEXIN"/>
    <property type="match status" value="1"/>
</dbReference>
<dbReference type="Proteomes" id="UP000829196">
    <property type="component" value="Unassembled WGS sequence"/>
</dbReference>